<gene>
    <name evidence="2" type="ORF">CYMTET_11082</name>
</gene>
<comment type="caution">
    <text evidence="2">The sequence shown here is derived from an EMBL/GenBank/DDBJ whole genome shotgun (WGS) entry which is preliminary data.</text>
</comment>
<sequence length="616" mass="70017">MLRDTTLLPLLLLTTSVPVVTCEFRDHLHEPLPHKIAEPKHLTIERTSTTENIDDVLQDVTGTPEQSRHWDDYEQSRKKCVWQTTVDSEIGLRLSEKMKFHSKGQAMYKYFKNTSEWNADPDPRWFVGPMTKPGGAVDPWLQECHVQDTLSSNWTFQRYGPFTGTGGYDWHSMIWFDVGSMSSILEREKRIWVTGKFLGVVSPEGKPLEYPPLHNHHTHLRKLSNFILLDPPSSGNPDVPPTRVEQDVSEMAGLFWESHADSACDSRRGGATCFLHVLPDGYGAMIDKRDNVPQALILDADVNDVRASGSEPLEFYYEVGLKWTTESKLPAAMFNFNNLSPPGGKHSHQERLGLIDTPTDKSTVLWWTVTLPRDGRLIEANLHVHQRFFHSFLLLSGTPDDDPGQLSSLAPIAHPWAPYITTLKSQQEARGMEEIREAVIARVEQCTSALPSNHSARMLREVPELTECPPKPMQIICRGDAPGLELVSQEDGQARLGARLVPGYYDRRTSLKCKQGWRFKKNDHVTLLFFNSAAPGVADYEETWLQSMAGLGDKVKGMRQIFKQHNIFRMWYTNDTVWDTSNATDVPKPKCMRLDWRYDPEGRTQPNSELQRINCG</sequence>
<accession>A0AAE0GN05</accession>
<keyword evidence="3" id="KW-1185">Reference proteome</keyword>
<feature type="chain" id="PRO_5042178378" evidence="1">
    <location>
        <begin position="23"/>
        <end position="616"/>
    </location>
</feature>
<evidence type="ECO:0000313" key="3">
    <source>
        <dbReference type="Proteomes" id="UP001190700"/>
    </source>
</evidence>
<dbReference type="Proteomes" id="UP001190700">
    <property type="component" value="Unassembled WGS sequence"/>
</dbReference>
<organism evidence="2 3">
    <name type="scientific">Cymbomonas tetramitiformis</name>
    <dbReference type="NCBI Taxonomy" id="36881"/>
    <lineage>
        <taxon>Eukaryota</taxon>
        <taxon>Viridiplantae</taxon>
        <taxon>Chlorophyta</taxon>
        <taxon>Pyramimonadophyceae</taxon>
        <taxon>Pyramimonadales</taxon>
        <taxon>Pyramimonadaceae</taxon>
        <taxon>Cymbomonas</taxon>
    </lineage>
</organism>
<dbReference type="AlphaFoldDB" id="A0AAE0GN05"/>
<proteinExistence type="predicted"/>
<feature type="signal peptide" evidence="1">
    <location>
        <begin position="1"/>
        <end position="22"/>
    </location>
</feature>
<keyword evidence="1" id="KW-0732">Signal</keyword>
<dbReference type="EMBL" id="LGRX02004026">
    <property type="protein sequence ID" value="KAK3281111.1"/>
    <property type="molecule type" value="Genomic_DNA"/>
</dbReference>
<protein>
    <submittedName>
        <fullName evidence="2">Uncharacterized protein</fullName>
    </submittedName>
</protein>
<reference evidence="2 3" key="1">
    <citation type="journal article" date="2015" name="Genome Biol. Evol.">
        <title>Comparative Genomics of a Bacterivorous Green Alga Reveals Evolutionary Causalities and Consequences of Phago-Mixotrophic Mode of Nutrition.</title>
        <authorList>
            <person name="Burns J.A."/>
            <person name="Paasch A."/>
            <person name="Narechania A."/>
            <person name="Kim E."/>
        </authorList>
    </citation>
    <scope>NUCLEOTIDE SEQUENCE [LARGE SCALE GENOMIC DNA]</scope>
    <source>
        <strain evidence="2 3">PLY_AMNH</strain>
    </source>
</reference>
<evidence type="ECO:0000313" key="2">
    <source>
        <dbReference type="EMBL" id="KAK3281111.1"/>
    </source>
</evidence>
<evidence type="ECO:0000256" key="1">
    <source>
        <dbReference type="SAM" id="SignalP"/>
    </source>
</evidence>
<name>A0AAE0GN05_9CHLO</name>